<dbReference type="Proteomes" id="UP000250790">
    <property type="component" value="Unassembled WGS sequence"/>
</dbReference>
<protein>
    <recommendedName>
        <fullName evidence="1">BLUF domain-containing protein</fullName>
    </recommendedName>
</protein>
<dbReference type="Pfam" id="PF04940">
    <property type="entry name" value="BLUF"/>
    <property type="match status" value="1"/>
</dbReference>
<reference evidence="2 3" key="1">
    <citation type="submission" date="2017-04" db="EMBL/GenBank/DDBJ databases">
        <title>Unexpected and diverse lifestyles within the genus Limnohabitans.</title>
        <authorList>
            <person name="Kasalicky V."/>
            <person name="Mehrshad M."/>
            <person name="Andrei S.-A."/>
            <person name="Salcher M."/>
            <person name="Kratochvilova H."/>
            <person name="Simek K."/>
            <person name="Ghai R."/>
        </authorList>
    </citation>
    <scope>NUCLEOTIDE SEQUENCE [LARGE SCALE GENOMIC DNA]</scope>
    <source>
        <strain evidence="2 3">II-B4</strain>
    </source>
</reference>
<gene>
    <name evidence="2" type="ORF">B9Z37_05975</name>
</gene>
<evidence type="ECO:0000313" key="3">
    <source>
        <dbReference type="Proteomes" id="UP000250790"/>
    </source>
</evidence>
<evidence type="ECO:0000313" key="2">
    <source>
        <dbReference type="EMBL" id="PUE54112.1"/>
    </source>
</evidence>
<sequence>MLERLVYRSKATHKLGSLHLFNLLVQCRKRNLSLGITGHLLYTEEIFVQCIEGPSGSIDALWKSLQRDERHHNVELLARGPITDRQFSDWAMAFSSYAHFDKYDIPGFFPVDAQGMSSAAVRCAQWATEQLPGEKADTAI</sequence>
<dbReference type="PROSITE" id="PS50925">
    <property type="entry name" value="BLUF"/>
    <property type="match status" value="1"/>
</dbReference>
<dbReference type="GO" id="GO:0071949">
    <property type="term" value="F:FAD binding"/>
    <property type="evidence" value="ECO:0007669"/>
    <property type="project" value="InterPro"/>
</dbReference>
<proteinExistence type="predicted"/>
<dbReference type="InterPro" id="IPR007024">
    <property type="entry name" value="BLUF_domain"/>
</dbReference>
<dbReference type="AlphaFoldDB" id="A0A315EDB5"/>
<dbReference type="SMART" id="SM01034">
    <property type="entry name" value="BLUF"/>
    <property type="match status" value="1"/>
</dbReference>
<comment type="caution">
    <text evidence="2">The sequence shown here is derived from an EMBL/GenBank/DDBJ whole genome shotgun (WGS) entry which is preliminary data.</text>
</comment>
<dbReference type="RefSeq" id="WP_108312098.1">
    <property type="nucleotide sequence ID" value="NZ_NESN01000002.1"/>
</dbReference>
<dbReference type="InterPro" id="IPR036046">
    <property type="entry name" value="Acylphosphatase-like_dom_sf"/>
</dbReference>
<name>A0A315EDB5_9BURK</name>
<dbReference type="SUPFAM" id="SSF54975">
    <property type="entry name" value="Acylphosphatase/BLUF domain-like"/>
    <property type="match status" value="1"/>
</dbReference>
<accession>A0A315EDB5</accession>
<organism evidence="2 3">
    <name type="scientific">Limnohabitans parvus II-B4</name>
    <dbReference type="NCBI Taxonomy" id="1293052"/>
    <lineage>
        <taxon>Bacteria</taxon>
        <taxon>Pseudomonadati</taxon>
        <taxon>Pseudomonadota</taxon>
        <taxon>Betaproteobacteria</taxon>
        <taxon>Burkholderiales</taxon>
        <taxon>Comamonadaceae</taxon>
        <taxon>Limnohabitans</taxon>
    </lineage>
</organism>
<dbReference type="EMBL" id="NESN01000002">
    <property type="protein sequence ID" value="PUE54112.1"/>
    <property type="molecule type" value="Genomic_DNA"/>
</dbReference>
<dbReference type="GO" id="GO:0009882">
    <property type="term" value="F:blue light photoreceptor activity"/>
    <property type="evidence" value="ECO:0007669"/>
    <property type="project" value="InterPro"/>
</dbReference>
<evidence type="ECO:0000259" key="1">
    <source>
        <dbReference type="PROSITE" id="PS50925"/>
    </source>
</evidence>
<feature type="domain" description="BLUF" evidence="1">
    <location>
        <begin position="2"/>
        <end position="93"/>
    </location>
</feature>
<dbReference type="Gene3D" id="3.30.70.100">
    <property type="match status" value="1"/>
</dbReference>
<dbReference type="OrthoDB" id="8586885at2"/>
<keyword evidence="3" id="KW-1185">Reference proteome</keyword>